<dbReference type="AlphaFoldDB" id="A0A1H4V4P8"/>
<dbReference type="SUPFAM" id="SSF103642">
    <property type="entry name" value="Sec-C motif"/>
    <property type="match status" value="1"/>
</dbReference>
<dbReference type="Pfam" id="PF02810">
    <property type="entry name" value="SEC-C"/>
    <property type="match status" value="1"/>
</dbReference>
<dbReference type="PANTHER" id="PTHR33747">
    <property type="entry name" value="UPF0225 PROTEIN SCO1677"/>
    <property type="match status" value="1"/>
</dbReference>
<dbReference type="InterPro" id="IPR011978">
    <property type="entry name" value="YgfB-like"/>
</dbReference>
<dbReference type="InterPro" id="IPR036255">
    <property type="entry name" value="YgfB-like_sf"/>
</dbReference>
<evidence type="ECO:0000256" key="1">
    <source>
        <dbReference type="SAM" id="MobiDB-lite"/>
    </source>
</evidence>
<protein>
    <recommendedName>
        <fullName evidence="4">YecA family protein</fullName>
    </recommendedName>
</protein>
<dbReference type="OrthoDB" id="570299at2"/>
<dbReference type="SUPFAM" id="SSF101327">
    <property type="entry name" value="YgfB-like"/>
    <property type="match status" value="1"/>
</dbReference>
<dbReference type="NCBIfam" id="TIGR02292">
    <property type="entry name" value="ygfB_yecA"/>
    <property type="match status" value="1"/>
</dbReference>
<dbReference type="Gene3D" id="3.10.450.50">
    <property type="match status" value="1"/>
</dbReference>
<dbReference type="Proteomes" id="UP000242849">
    <property type="component" value="Unassembled WGS sequence"/>
</dbReference>
<dbReference type="Pfam" id="PF03695">
    <property type="entry name" value="UPF0149"/>
    <property type="match status" value="1"/>
</dbReference>
<organism evidence="2 3">
    <name type="scientific">Pseudomonas anguilliseptica</name>
    <dbReference type="NCBI Taxonomy" id="53406"/>
    <lineage>
        <taxon>Bacteria</taxon>
        <taxon>Pseudomonadati</taxon>
        <taxon>Pseudomonadota</taxon>
        <taxon>Gammaproteobacteria</taxon>
        <taxon>Pseudomonadales</taxon>
        <taxon>Pseudomonadaceae</taxon>
        <taxon>Pseudomonas</taxon>
    </lineage>
</organism>
<feature type="region of interest" description="Disordered" evidence="1">
    <location>
        <begin position="185"/>
        <end position="206"/>
    </location>
</feature>
<gene>
    <name evidence="2" type="ORF">SAMN05421553_1391</name>
</gene>
<reference evidence="3" key="1">
    <citation type="submission" date="2016-10" db="EMBL/GenBank/DDBJ databases">
        <authorList>
            <person name="Varghese N."/>
            <person name="Submissions S."/>
        </authorList>
    </citation>
    <scope>NUCLEOTIDE SEQUENCE [LARGE SCALE GENOMIC DNA]</scope>
    <source>
        <strain evidence="3">DSM 12111</strain>
    </source>
</reference>
<accession>A0A1H4V4P8</accession>
<dbReference type="NCBIfam" id="NF007704">
    <property type="entry name" value="PRK10396.1"/>
    <property type="match status" value="1"/>
</dbReference>
<keyword evidence="3" id="KW-1185">Reference proteome</keyword>
<dbReference type="RefSeq" id="WP_090378373.1">
    <property type="nucleotide sequence ID" value="NZ_FNSC01000001.1"/>
</dbReference>
<proteinExistence type="predicted"/>
<feature type="compositionally biased region" description="Polar residues" evidence="1">
    <location>
        <begin position="185"/>
        <end position="195"/>
    </location>
</feature>
<name>A0A1H4V4P8_PSEAG</name>
<dbReference type="PANTHER" id="PTHR33747:SF9">
    <property type="entry name" value="METAL-BINDING PROTEIN"/>
    <property type="match status" value="1"/>
</dbReference>
<sequence>MKTDPLNDAELDYVESILLKYGNDDSILDASELDGFFTALISGPEVLPPSRWLPALWGGVTPKFAKDAELQRFMNLLIQHINNCVLMLMEYPAEFAALFSTREYQGETLTIVEEWCFGYMRGVSLGQWPALPESEATHLAAIELHGSEANFAQLEHMSQAEHQQSVTAIEPAVRALHAYWLAQRSQSPSPAQTPLQAAPKAGRNDPCPCGSGKKFKQCCLH</sequence>
<dbReference type="EMBL" id="FNSC01000001">
    <property type="protein sequence ID" value="SEC75618.1"/>
    <property type="molecule type" value="Genomic_DNA"/>
</dbReference>
<evidence type="ECO:0000313" key="2">
    <source>
        <dbReference type="EMBL" id="SEC75618.1"/>
    </source>
</evidence>
<dbReference type="InterPro" id="IPR004027">
    <property type="entry name" value="SEC_C_motif"/>
</dbReference>
<evidence type="ECO:0000313" key="3">
    <source>
        <dbReference type="Proteomes" id="UP000242849"/>
    </source>
</evidence>
<evidence type="ECO:0008006" key="4">
    <source>
        <dbReference type="Google" id="ProtNLM"/>
    </source>
</evidence>
<dbReference type="STRING" id="53406.SAMN05421553_1391"/>